<accession>A0A8C0QSA0</accession>
<dbReference type="GO" id="GO:0006508">
    <property type="term" value="P:proteolysis"/>
    <property type="evidence" value="ECO:0007669"/>
    <property type="project" value="UniProtKB-KW"/>
</dbReference>
<reference evidence="6" key="1">
    <citation type="submission" date="2025-08" db="UniProtKB">
        <authorList>
            <consortium name="Ensembl"/>
        </authorList>
    </citation>
    <scope>IDENTIFICATION</scope>
</reference>
<dbReference type="InterPro" id="IPR033704">
    <property type="entry name" value="dUTPase_trimeric"/>
</dbReference>
<keyword evidence="3" id="KW-0378">Hydrolase</keyword>
<keyword evidence="7" id="KW-1185">Reference proteome</keyword>
<dbReference type="Gene3D" id="2.70.40.10">
    <property type="match status" value="1"/>
</dbReference>
<dbReference type="PANTHER" id="PTHR19422">
    <property type="entry name" value="GAG RETROVIRAL POLYPROTEIN"/>
    <property type="match status" value="1"/>
</dbReference>
<feature type="chain" id="PRO_5034152750" description="dUTPase-like domain-containing protein" evidence="4">
    <location>
        <begin position="22"/>
        <end position="137"/>
    </location>
</feature>
<dbReference type="AlphaFoldDB" id="A0A8C0QSA0"/>
<evidence type="ECO:0000256" key="4">
    <source>
        <dbReference type="SAM" id="SignalP"/>
    </source>
</evidence>
<organism evidence="6 7">
    <name type="scientific">Chelonoidis abingdonii</name>
    <name type="common">Abingdon island giant tortoise</name>
    <name type="synonym">Testudo abingdonii</name>
    <dbReference type="NCBI Taxonomy" id="106734"/>
    <lineage>
        <taxon>Eukaryota</taxon>
        <taxon>Metazoa</taxon>
        <taxon>Chordata</taxon>
        <taxon>Craniata</taxon>
        <taxon>Vertebrata</taxon>
        <taxon>Euteleostomi</taxon>
        <taxon>Archelosauria</taxon>
        <taxon>Testudinata</taxon>
        <taxon>Testudines</taxon>
        <taxon>Cryptodira</taxon>
        <taxon>Durocryptodira</taxon>
        <taxon>Testudinoidea</taxon>
        <taxon>Testudinidae</taxon>
        <taxon>Chelonoidis</taxon>
    </lineage>
</organism>
<dbReference type="SUPFAM" id="SSF51283">
    <property type="entry name" value="dUTPase-like"/>
    <property type="match status" value="1"/>
</dbReference>
<dbReference type="Ensembl" id="ENSCABT00000033834.1">
    <property type="protein sequence ID" value="ENSCABP00000030872.1"/>
    <property type="gene ID" value="ENSCABG00000022566.1"/>
</dbReference>
<evidence type="ECO:0000313" key="6">
    <source>
        <dbReference type="Ensembl" id="ENSCABP00000030872.1"/>
    </source>
</evidence>
<evidence type="ECO:0000256" key="3">
    <source>
        <dbReference type="ARBA" id="ARBA00022801"/>
    </source>
</evidence>
<dbReference type="PANTHER" id="PTHR19422:SF123">
    <property type="entry name" value="RT1 CLASS I, LOCUS CE15"/>
    <property type="match status" value="1"/>
</dbReference>
<dbReference type="CDD" id="cd07557">
    <property type="entry name" value="trimeric_dUTPase"/>
    <property type="match status" value="1"/>
</dbReference>
<sequence>MTCLICFARLITNAVLKTATAGSAGLDLIMQQTTDFVLPGEVRVIDTQARGPLPAGMVGLVLPRSHAGRKGFFVIPGVIDADYQGIIKVQVRTNLPQTLPKDQSIAQLIFVPYSVPGAVQQERGDAGFDSTLIGNCI</sequence>
<keyword evidence="4" id="KW-0732">Signal</keyword>
<dbReference type="Pfam" id="PF00692">
    <property type="entry name" value="dUTPase"/>
    <property type="match status" value="1"/>
</dbReference>
<reference evidence="6" key="2">
    <citation type="submission" date="2025-09" db="UniProtKB">
        <authorList>
            <consortium name="Ensembl"/>
        </authorList>
    </citation>
    <scope>IDENTIFICATION</scope>
</reference>
<evidence type="ECO:0000256" key="2">
    <source>
        <dbReference type="ARBA" id="ARBA00022750"/>
    </source>
</evidence>
<dbReference type="GeneTree" id="ENSGT00530000064196"/>
<keyword evidence="2" id="KW-0064">Aspartyl protease</keyword>
<proteinExistence type="predicted"/>
<dbReference type="InterPro" id="IPR029054">
    <property type="entry name" value="dUTPase-like"/>
</dbReference>
<keyword evidence="1" id="KW-0645">Protease</keyword>
<dbReference type="UniPathway" id="UPA00610">
    <property type="reaction ID" value="UER00666"/>
</dbReference>
<evidence type="ECO:0000313" key="7">
    <source>
        <dbReference type="Proteomes" id="UP000694404"/>
    </source>
</evidence>
<dbReference type="GO" id="GO:0006226">
    <property type="term" value="P:dUMP biosynthetic process"/>
    <property type="evidence" value="ECO:0007669"/>
    <property type="project" value="UniProtKB-UniPathway"/>
</dbReference>
<dbReference type="GO" id="GO:0004190">
    <property type="term" value="F:aspartic-type endopeptidase activity"/>
    <property type="evidence" value="ECO:0007669"/>
    <property type="project" value="UniProtKB-KW"/>
</dbReference>
<dbReference type="Proteomes" id="UP000694404">
    <property type="component" value="Unplaced"/>
</dbReference>
<dbReference type="OMA" id="IINTTCK"/>
<name>A0A8C0QSA0_CHEAB</name>
<feature type="domain" description="dUTPase-like" evidence="5">
    <location>
        <begin position="15"/>
        <end position="131"/>
    </location>
</feature>
<dbReference type="InterPro" id="IPR051592">
    <property type="entry name" value="HERV-K_Pro_peptidase_A2"/>
</dbReference>
<protein>
    <recommendedName>
        <fullName evidence="5">dUTPase-like domain-containing protein</fullName>
    </recommendedName>
</protein>
<dbReference type="InterPro" id="IPR036157">
    <property type="entry name" value="dUTPase-like_sf"/>
</dbReference>
<feature type="signal peptide" evidence="4">
    <location>
        <begin position="1"/>
        <end position="21"/>
    </location>
</feature>
<evidence type="ECO:0000259" key="5">
    <source>
        <dbReference type="Pfam" id="PF00692"/>
    </source>
</evidence>
<evidence type="ECO:0000256" key="1">
    <source>
        <dbReference type="ARBA" id="ARBA00022670"/>
    </source>
</evidence>